<dbReference type="InterPro" id="IPR011989">
    <property type="entry name" value="ARM-like"/>
</dbReference>
<dbReference type="EnsemblPlants" id="EMT23681">
    <property type="protein sequence ID" value="EMT23681"/>
    <property type="gene ID" value="F775_01057"/>
</dbReference>
<feature type="compositionally biased region" description="Acidic residues" evidence="1">
    <location>
        <begin position="495"/>
        <end position="507"/>
    </location>
</feature>
<sequence length="646" mass="73108">MPMLPTVAGVNKVVREDDNDEGWVRNVYQKVKFKNTIHSVLGMVGSTIYVFKKDKALEDGRFVEIFVRYLIAAVLIVVQILLLVVKNLFPTCGDDDLQAFISYMRETRVGYEKDQCFARGKNSITRAVELIESASPDESLHGVQLLYATISLGETKLKEERKKRKTELYSKLLKEIMGQYRLMKVLVVFPPSSAILQKLMQILNPREAHDAEMRNQAARILAYLALDTQLEQFPQGINHISSLICTFDEYMLVEPYHNDEDLIWVDYSKLVLRGLCILYKLASDKKNCAIIIATEGLLTKIMSPLTCDLIHELSGGAWSESLVHASLKIEKRPTVRTSCNMTLLKIIGAAKSEDWSISKLAREALAKSHLERESDIDVVHSLIEILGNAENKYRARAAIILVDMNFDHTVQEAMTSAMLMMLKERESSGCTHYRCTHEWVYKNHSQKEMLYYELNKDEAPQVLEKEGDDIEKQGKQCGGAQMSCGAHRDSKGNEGDLDVEGDEVENEEEEEVIAPALSFCVKVWETFKDQDWPCKFEGLPKKMQEMVKKNEVPNTHSLTVAKLICRMVILMMEHKCSYLKEEVDELIDTLPIASEGMANLDMSMVFGRNHSGTSLVSLVKDAKACVEKKSESEFVESSTSNTRQSG</sequence>
<dbReference type="Gene3D" id="1.25.10.10">
    <property type="entry name" value="Leucine-rich Repeat Variant"/>
    <property type="match status" value="1"/>
</dbReference>
<name>M8CJZ8_AEGTA</name>
<organism evidence="3">
    <name type="scientific">Aegilops tauschii</name>
    <name type="common">Tausch's goatgrass</name>
    <name type="synonym">Aegilops squarrosa</name>
    <dbReference type="NCBI Taxonomy" id="37682"/>
    <lineage>
        <taxon>Eukaryota</taxon>
        <taxon>Viridiplantae</taxon>
        <taxon>Streptophyta</taxon>
        <taxon>Embryophyta</taxon>
        <taxon>Tracheophyta</taxon>
        <taxon>Spermatophyta</taxon>
        <taxon>Magnoliopsida</taxon>
        <taxon>Liliopsida</taxon>
        <taxon>Poales</taxon>
        <taxon>Poaceae</taxon>
        <taxon>BOP clade</taxon>
        <taxon>Pooideae</taxon>
        <taxon>Triticodae</taxon>
        <taxon>Triticeae</taxon>
        <taxon>Triticinae</taxon>
        <taxon>Aegilops</taxon>
    </lineage>
</organism>
<proteinExistence type="predicted"/>
<evidence type="ECO:0000256" key="2">
    <source>
        <dbReference type="SAM" id="Phobius"/>
    </source>
</evidence>
<dbReference type="AlphaFoldDB" id="M8CJZ8"/>
<dbReference type="PANTHER" id="PTHR33115">
    <property type="entry name" value="ARM REPEAT SUPERFAMILY PROTEIN"/>
    <property type="match status" value="1"/>
</dbReference>
<keyword evidence="2" id="KW-0812">Transmembrane</keyword>
<keyword evidence="2" id="KW-1133">Transmembrane helix</keyword>
<feature type="transmembrane region" description="Helical" evidence="2">
    <location>
        <begin position="65"/>
        <end position="85"/>
    </location>
</feature>
<evidence type="ECO:0000313" key="3">
    <source>
        <dbReference type="EnsemblPlants" id="EMT23681"/>
    </source>
</evidence>
<feature type="region of interest" description="Disordered" evidence="1">
    <location>
        <begin position="481"/>
        <end position="507"/>
    </location>
</feature>
<dbReference type="InterPro" id="IPR016024">
    <property type="entry name" value="ARM-type_fold"/>
</dbReference>
<dbReference type="ExpressionAtlas" id="M8CJZ8">
    <property type="expression patterns" value="baseline"/>
</dbReference>
<accession>M8CJZ8</accession>
<evidence type="ECO:0000256" key="1">
    <source>
        <dbReference type="SAM" id="MobiDB-lite"/>
    </source>
</evidence>
<keyword evidence="2" id="KW-0472">Membrane</keyword>
<protein>
    <submittedName>
        <fullName evidence="3">Uncharacterized protein</fullName>
    </submittedName>
</protein>
<dbReference type="PANTHER" id="PTHR33115:SF58">
    <property type="entry name" value="CONDENSIN COMPLEX SUBUNIT 1 C-TERMINAL DOMAIN-CONTAINING PROTEIN"/>
    <property type="match status" value="1"/>
</dbReference>
<reference evidence="3" key="1">
    <citation type="submission" date="2015-06" db="UniProtKB">
        <authorList>
            <consortium name="EnsemblPlants"/>
        </authorList>
    </citation>
    <scope>IDENTIFICATION</scope>
</reference>
<dbReference type="SUPFAM" id="SSF48371">
    <property type="entry name" value="ARM repeat"/>
    <property type="match status" value="1"/>
</dbReference>